<accession>A0AAU8G9Z6</accession>
<evidence type="ECO:0000313" key="1">
    <source>
        <dbReference type="EMBL" id="XCH33776.1"/>
    </source>
</evidence>
<name>A0AAU8G9Z6_9CHLR</name>
<proteinExistence type="predicted"/>
<sequence length="156" mass="16121">MVLDIAFAPMALAPTTFNAGDSVRVTVSFKYVVGVTKTVKLLAGPYSTNLFGKHLVNACVGQADLSLPASSTPAEGTGSVDFLLVPKSSGGIDDGTFGLRVWIEDTSAVAEQDAVIIVAGNASGGDMLSGMMPMLMMLLMMGMILPMTQNLGEESG</sequence>
<dbReference type="RefSeq" id="WP_353714985.1">
    <property type="nucleotide sequence ID" value="NZ_CP159307.1"/>
</dbReference>
<gene>
    <name evidence="1" type="ORF">ABV300_02560</name>
</gene>
<dbReference type="AlphaFoldDB" id="A0AAU8G9Z6"/>
<dbReference type="EMBL" id="CP159307">
    <property type="protein sequence ID" value="XCH33776.1"/>
    <property type="molecule type" value="Genomic_DNA"/>
</dbReference>
<protein>
    <recommendedName>
        <fullName evidence="2">Cohesin domain-containing protein</fullName>
    </recommendedName>
</protein>
<reference evidence="1" key="1">
    <citation type="submission" date="2024-06" db="EMBL/GenBank/DDBJ databases">
        <title>A Novel Isolate, Dehalogenimonas sp. Strain 4OHTPN, Dechlorinates Aromatic 4 Hydroxy chlorothalonil by a Novel Reductive Dehalogenase.</title>
        <authorList>
            <person name="Liu G."/>
        </authorList>
    </citation>
    <scope>NUCLEOTIDE SEQUENCE</scope>
    <source>
        <strain evidence="1">4OHTPN</strain>
    </source>
</reference>
<evidence type="ECO:0008006" key="2">
    <source>
        <dbReference type="Google" id="ProtNLM"/>
    </source>
</evidence>
<organism evidence="1">
    <name type="scientific">Dehalogenimonas sp. 4OHTPN</name>
    <dbReference type="NCBI Taxonomy" id="3166643"/>
    <lineage>
        <taxon>Bacteria</taxon>
        <taxon>Bacillati</taxon>
        <taxon>Chloroflexota</taxon>
        <taxon>Dehalococcoidia</taxon>
        <taxon>Dehalococcoidales</taxon>
        <taxon>Dehalococcoidaceae</taxon>
        <taxon>Dehalogenimonas</taxon>
    </lineage>
</organism>